<dbReference type="Gene3D" id="3.40.50.360">
    <property type="match status" value="1"/>
</dbReference>
<dbReference type="AlphaFoldDB" id="A0A3S9HEA7"/>
<dbReference type="OrthoDB" id="9798454at2"/>
<keyword evidence="2" id="KW-0175">Coiled coil</keyword>
<name>A0A3S9HEA7_9LACT</name>
<evidence type="ECO:0000313" key="5">
    <source>
        <dbReference type="Proteomes" id="UP000273326"/>
    </source>
</evidence>
<dbReference type="PANTHER" id="PTHR47307">
    <property type="entry name" value="GLUTATHIONE-REGULATED POTASSIUM-EFFLUX SYSTEM ANCILLARY PROTEIN KEFG"/>
    <property type="match status" value="1"/>
</dbReference>
<evidence type="ECO:0000313" key="4">
    <source>
        <dbReference type="EMBL" id="AZP05671.1"/>
    </source>
</evidence>
<dbReference type="GO" id="GO:0003955">
    <property type="term" value="F:NAD(P)H dehydrogenase (quinone) activity"/>
    <property type="evidence" value="ECO:0007669"/>
    <property type="project" value="TreeGrafter"/>
</dbReference>
<dbReference type="GO" id="GO:0009055">
    <property type="term" value="F:electron transfer activity"/>
    <property type="evidence" value="ECO:0007669"/>
    <property type="project" value="TreeGrafter"/>
</dbReference>
<accession>A0A3S9HEA7</accession>
<dbReference type="InterPro" id="IPR003680">
    <property type="entry name" value="Flavodoxin_fold"/>
</dbReference>
<dbReference type="KEGG" id="jeh:EJN90_03870"/>
<organism evidence="4 5">
    <name type="scientific">Jeotgalibaca ciconiae</name>
    <dbReference type="NCBI Taxonomy" id="2496265"/>
    <lineage>
        <taxon>Bacteria</taxon>
        <taxon>Bacillati</taxon>
        <taxon>Bacillota</taxon>
        <taxon>Bacilli</taxon>
        <taxon>Lactobacillales</taxon>
        <taxon>Carnobacteriaceae</taxon>
        <taxon>Jeotgalibaca</taxon>
    </lineage>
</organism>
<protein>
    <submittedName>
        <fullName evidence="4">Flavodoxin family protein</fullName>
    </submittedName>
</protein>
<dbReference type="InterPro" id="IPR029039">
    <property type="entry name" value="Flavoprotein-like_sf"/>
</dbReference>
<evidence type="ECO:0000259" key="3">
    <source>
        <dbReference type="Pfam" id="PF02525"/>
    </source>
</evidence>
<dbReference type="PANTHER" id="PTHR47307:SF1">
    <property type="entry name" value="GLUTATHIONE-REGULATED POTASSIUM-EFFLUX SYSTEM ANCILLARY PROTEIN KEFG"/>
    <property type="match status" value="1"/>
</dbReference>
<evidence type="ECO:0000256" key="1">
    <source>
        <dbReference type="ARBA" id="ARBA00023002"/>
    </source>
</evidence>
<sequence length="231" mass="27404">MRTLLIISHPSIADSHTQRFLWESLPEEGVSWHHLEKEYPSNQIDIQKEQTLLLEHDRILFQFPLYWYSSPPLLKQWQDEVLTEGFAYGKTGNLLTGKEFGLIVTTGVHERAYQAGREEKFTIPELMRPFEAVANKCGMIYLPVLLLARFDYLSESEKKALLIRYRQYLTNQNDDSLVAREQWFKQELRTYGKKDFSEEDQQLIELLIEQMEENREQLDDLLFTLQELEEL</sequence>
<feature type="domain" description="Flavodoxin-like fold" evidence="3">
    <location>
        <begin position="1"/>
        <end position="167"/>
    </location>
</feature>
<proteinExistence type="predicted"/>
<gene>
    <name evidence="4" type="ORF">EJN90_03870</name>
</gene>
<keyword evidence="1" id="KW-0560">Oxidoreductase</keyword>
<dbReference type="Pfam" id="PF02525">
    <property type="entry name" value="Flavodoxin_2"/>
    <property type="match status" value="1"/>
</dbReference>
<dbReference type="GO" id="GO:0010181">
    <property type="term" value="F:FMN binding"/>
    <property type="evidence" value="ECO:0007669"/>
    <property type="project" value="TreeGrafter"/>
</dbReference>
<dbReference type="EMBL" id="CP034465">
    <property type="protein sequence ID" value="AZP05671.1"/>
    <property type="molecule type" value="Genomic_DNA"/>
</dbReference>
<dbReference type="SUPFAM" id="SSF52218">
    <property type="entry name" value="Flavoproteins"/>
    <property type="match status" value="1"/>
</dbReference>
<dbReference type="InterPro" id="IPR046980">
    <property type="entry name" value="KefG/KefF"/>
</dbReference>
<evidence type="ECO:0000256" key="2">
    <source>
        <dbReference type="SAM" id="Coils"/>
    </source>
</evidence>
<feature type="coiled-coil region" evidence="2">
    <location>
        <begin position="197"/>
        <end position="231"/>
    </location>
</feature>
<keyword evidence="5" id="KW-1185">Reference proteome</keyword>
<reference evidence="5" key="1">
    <citation type="submission" date="2018-12" db="EMBL/GenBank/DDBJ databases">
        <title>Complete genome sequencing of Jeotgalibaca sp. H21T32.</title>
        <authorList>
            <person name="Bae J.-W."/>
            <person name="Lee S.-Y."/>
        </authorList>
    </citation>
    <scope>NUCLEOTIDE SEQUENCE [LARGE SCALE GENOMIC DNA]</scope>
    <source>
        <strain evidence="5">H21T32</strain>
    </source>
</reference>
<dbReference type="Proteomes" id="UP000273326">
    <property type="component" value="Chromosome"/>
</dbReference>